<dbReference type="InterPro" id="IPR051012">
    <property type="entry name" value="CellSynth/LPSAsmb/PSIAsmb"/>
</dbReference>
<dbReference type="InterPro" id="IPR019734">
    <property type="entry name" value="TPR_rpt"/>
</dbReference>
<evidence type="ECO:0000256" key="1">
    <source>
        <dbReference type="ARBA" id="ARBA00022737"/>
    </source>
</evidence>
<name>A0ABS2Q942_9BACL</name>
<dbReference type="Proteomes" id="UP000823201">
    <property type="component" value="Unassembled WGS sequence"/>
</dbReference>
<dbReference type="RefSeq" id="WP_205006740.1">
    <property type="nucleotide sequence ID" value="NZ_CBCRXA010000012.1"/>
</dbReference>
<keyword evidence="5" id="KW-1185">Reference proteome</keyword>
<dbReference type="Pfam" id="PF13176">
    <property type="entry name" value="TPR_7"/>
    <property type="match status" value="1"/>
</dbReference>
<protein>
    <submittedName>
        <fullName evidence="4">Tetratricopeptide (TPR) repeat protein</fullName>
    </submittedName>
</protein>
<dbReference type="SUPFAM" id="SSF48452">
    <property type="entry name" value="TPR-like"/>
    <property type="match status" value="2"/>
</dbReference>
<evidence type="ECO:0000256" key="3">
    <source>
        <dbReference type="PROSITE-ProRule" id="PRU00339"/>
    </source>
</evidence>
<organism evidence="4 5">
    <name type="scientific">Sporolactobacillus spathodeae</name>
    <dbReference type="NCBI Taxonomy" id="1465502"/>
    <lineage>
        <taxon>Bacteria</taxon>
        <taxon>Bacillati</taxon>
        <taxon>Bacillota</taxon>
        <taxon>Bacilli</taxon>
        <taxon>Bacillales</taxon>
        <taxon>Sporolactobacillaceae</taxon>
        <taxon>Sporolactobacillus</taxon>
    </lineage>
</organism>
<keyword evidence="2 3" id="KW-0802">TPR repeat</keyword>
<dbReference type="PANTHER" id="PTHR45586">
    <property type="entry name" value="TPR REPEAT-CONTAINING PROTEIN PA4667"/>
    <property type="match status" value="1"/>
</dbReference>
<evidence type="ECO:0000313" key="4">
    <source>
        <dbReference type="EMBL" id="MBM7658171.1"/>
    </source>
</evidence>
<feature type="repeat" description="TPR" evidence="3">
    <location>
        <begin position="270"/>
        <end position="303"/>
    </location>
</feature>
<gene>
    <name evidence="4" type="ORF">JOC27_001624</name>
</gene>
<sequence>MDKIEKANACMASGETEKGLSMLRDLVSDPDDAIAFEAASIYQNYGFLDEAEAVYKRLLASYPDDSELLLQVSDLLIDKDQEDQAIDYLLQISSGDGNYLSAQVLLAELYQLEGLDEVAERKLKHALKISPGNPLLLDALGEFYLSCGQPANAATCFEAIVENKMLADQNIDLKLAEAYSLCGKFEEALTAYQKGLKKEKRLDGLFGYAMAASRLQKNTIVISSLEELRELDPGYSTLYPVLANAYKQEGQLEKALQIAEAGLEQDEYNNRLFTEAANLAAASHQNEKAAYYFQKCLELDPENTQSLIRLIELYAQNGDYQSIIKQLEKRHPEDPMLQWFLATAYNQEDRLDEAGHYYQACSSHFSGNPEFLREYGDYLRDIGNAEKGLILLERALKLNPENDELAEFINRLKQDDFD</sequence>
<reference evidence="4 5" key="1">
    <citation type="submission" date="2021-01" db="EMBL/GenBank/DDBJ databases">
        <title>Genomic Encyclopedia of Type Strains, Phase IV (KMG-IV): sequencing the most valuable type-strain genomes for metagenomic binning, comparative biology and taxonomic classification.</title>
        <authorList>
            <person name="Goeker M."/>
        </authorList>
    </citation>
    <scope>NUCLEOTIDE SEQUENCE [LARGE SCALE GENOMIC DNA]</scope>
    <source>
        <strain evidence="4 5">DSM 100968</strain>
    </source>
</reference>
<keyword evidence="1" id="KW-0677">Repeat</keyword>
<dbReference type="PROSITE" id="PS50005">
    <property type="entry name" value="TPR"/>
    <property type="match status" value="2"/>
</dbReference>
<dbReference type="EMBL" id="JAFBEV010000013">
    <property type="protein sequence ID" value="MBM7658171.1"/>
    <property type="molecule type" value="Genomic_DNA"/>
</dbReference>
<evidence type="ECO:0000313" key="5">
    <source>
        <dbReference type="Proteomes" id="UP000823201"/>
    </source>
</evidence>
<accession>A0ABS2Q942</accession>
<dbReference type="SMART" id="SM00028">
    <property type="entry name" value="TPR"/>
    <property type="match status" value="6"/>
</dbReference>
<comment type="caution">
    <text evidence="4">The sequence shown here is derived from an EMBL/GenBank/DDBJ whole genome shotgun (WGS) entry which is preliminary data.</text>
</comment>
<dbReference type="Pfam" id="PF13429">
    <property type="entry name" value="TPR_15"/>
    <property type="match status" value="1"/>
</dbReference>
<proteinExistence type="predicted"/>
<feature type="repeat" description="TPR" evidence="3">
    <location>
        <begin position="369"/>
        <end position="402"/>
    </location>
</feature>
<dbReference type="Gene3D" id="1.25.40.10">
    <property type="entry name" value="Tetratricopeptide repeat domain"/>
    <property type="match status" value="2"/>
</dbReference>
<evidence type="ECO:0000256" key="2">
    <source>
        <dbReference type="ARBA" id="ARBA00022803"/>
    </source>
</evidence>
<dbReference type="InterPro" id="IPR011990">
    <property type="entry name" value="TPR-like_helical_dom_sf"/>
</dbReference>
<dbReference type="PANTHER" id="PTHR45586:SF1">
    <property type="entry name" value="LIPOPOLYSACCHARIDE ASSEMBLY PROTEIN B"/>
    <property type="match status" value="1"/>
</dbReference>